<dbReference type="EMBL" id="BLXT01004186">
    <property type="protein sequence ID" value="GFO10601.1"/>
    <property type="molecule type" value="Genomic_DNA"/>
</dbReference>
<gene>
    <name evidence="1" type="ORF">PoB_003710600</name>
</gene>
<comment type="caution">
    <text evidence="1">The sequence shown here is derived from an EMBL/GenBank/DDBJ whole genome shotgun (WGS) entry which is preliminary data.</text>
</comment>
<sequence>MLRLSENSTLILLNELLLREAHLERSLMKTIRQEQLQFLCHICGHKNLEHLTIIGKIEGKRSRGRQRITFIESLKSWAIGKGSNNNFVRLTKNRFEWKIMIVKVCSRQGTLRRMRILLN</sequence>
<evidence type="ECO:0000313" key="1">
    <source>
        <dbReference type="EMBL" id="GFO10601.1"/>
    </source>
</evidence>
<evidence type="ECO:0000313" key="2">
    <source>
        <dbReference type="Proteomes" id="UP000735302"/>
    </source>
</evidence>
<dbReference type="AlphaFoldDB" id="A0AAV4AHD8"/>
<accession>A0AAV4AHD8</accession>
<organism evidence="1 2">
    <name type="scientific">Plakobranchus ocellatus</name>
    <dbReference type="NCBI Taxonomy" id="259542"/>
    <lineage>
        <taxon>Eukaryota</taxon>
        <taxon>Metazoa</taxon>
        <taxon>Spiralia</taxon>
        <taxon>Lophotrochozoa</taxon>
        <taxon>Mollusca</taxon>
        <taxon>Gastropoda</taxon>
        <taxon>Heterobranchia</taxon>
        <taxon>Euthyneura</taxon>
        <taxon>Panpulmonata</taxon>
        <taxon>Sacoglossa</taxon>
        <taxon>Placobranchoidea</taxon>
        <taxon>Plakobranchidae</taxon>
        <taxon>Plakobranchus</taxon>
    </lineage>
</organism>
<keyword evidence="2" id="KW-1185">Reference proteome</keyword>
<protein>
    <submittedName>
        <fullName evidence="1">Uncharacterized protein</fullName>
    </submittedName>
</protein>
<name>A0AAV4AHD8_9GAST</name>
<proteinExistence type="predicted"/>
<dbReference type="Proteomes" id="UP000735302">
    <property type="component" value="Unassembled WGS sequence"/>
</dbReference>
<reference evidence="1 2" key="1">
    <citation type="journal article" date="2021" name="Elife">
        <title>Chloroplast acquisition without the gene transfer in kleptoplastic sea slugs, Plakobranchus ocellatus.</title>
        <authorList>
            <person name="Maeda T."/>
            <person name="Takahashi S."/>
            <person name="Yoshida T."/>
            <person name="Shimamura S."/>
            <person name="Takaki Y."/>
            <person name="Nagai Y."/>
            <person name="Toyoda A."/>
            <person name="Suzuki Y."/>
            <person name="Arimoto A."/>
            <person name="Ishii H."/>
            <person name="Satoh N."/>
            <person name="Nishiyama T."/>
            <person name="Hasebe M."/>
            <person name="Maruyama T."/>
            <person name="Minagawa J."/>
            <person name="Obokata J."/>
            <person name="Shigenobu S."/>
        </authorList>
    </citation>
    <scope>NUCLEOTIDE SEQUENCE [LARGE SCALE GENOMIC DNA]</scope>
</reference>